<feature type="chain" id="PRO_5026839520" evidence="1">
    <location>
        <begin position="40"/>
        <end position="161"/>
    </location>
</feature>
<dbReference type="EMBL" id="WIAO01000030">
    <property type="protein sequence ID" value="MQM27898.1"/>
    <property type="molecule type" value="Genomic_DNA"/>
</dbReference>
<accession>A0A6L5GE38</accession>
<keyword evidence="3" id="KW-1185">Reference proteome</keyword>
<keyword evidence="1" id="KW-0732">Signal</keyword>
<organism evidence="2 3">
    <name type="scientific">Glycomyces albidus</name>
    <dbReference type="NCBI Taxonomy" id="2656774"/>
    <lineage>
        <taxon>Bacteria</taxon>
        <taxon>Bacillati</taxon>
        <taxon>Actinomycetota</taxon>
        <taxon>Actinomycetes</taxon>
        <taxon>Glycomycetales</taxon>
        <taxon>Glycomycetaceae</taxon>
        <taxon>Glycomyces</taxon>
    </lineage>
</organism>
<gene>
    <name evidence="2" type="ORF">GFD30_20330</name>
</gene>
<dbReference type="AlphaFoldDB" id="A0A6L5GE38"/>
<proteinExistence type="predicted"/>
<feature type="signal peptide" evidence="1">
    <location>
        <begin position="1"/>
        <end position="39"/>
    </location>
</feature>
<name>A0A6L5GE38_9ACTN</name>
<evidence type="ECO:0000313" key="3">
    <source>
        <dbReference type="Proteomes" id="UP000477750"/>
    </source>
</evidence>
<evidence type="ECO:0000256" key="1">
    <source>
        <dbReference type="SAM" id="SignalP"/>
    </source>
</evidence>
<evidence type="ECO:0000313" key="2">
    <source>
        <dbReference type="EMBL" id="MQM27898.1"/>
    </source>
</evidence>
<dbReference type="Proteomes" id="UP000477750">
    <property type="component" value="Unassembled WGS sequence"/>
</dbReference>
<comment type="caution">
    <text evidence="2">The sequence shown here is derived from an EMBL/GenBank/DDBJ whole genome shotgun (WGS) entry which is preliminary data.</text>
</comment>
<protein>
    <submittedName>
        <fullName evidence="2">Uncharacterized protein</fullName>
    </submittedName>
</protein>
<dbReference type="RefSeq" id="WP_153027014.1">
    <property type="nucleotide sequence ID" value="NZ_WIAO01000030.1"/>
</dbReference>
<reference evidence="2 3" key="1">
    <citation type="submission" date="2019-10" db="EMBL/GenBank/DDBJ databases">
        <title>Glycomyces albidus sp. nov., a novel actinomycete isolated from rhizosphere soil of wheat (Triticum aestivum L.).</title>
        <authorList>
            <person name="Qian L."/>
        </authorList>
    </citation>
    <scope>NUCLEOTIDE SEQUENCE [LARGE SCALE GENOMIC DNA]</scope>
    <source>
        <strain evidence="2 3">NEAU-7082</strain>
    </source>
</reference>
<sequence>MQALTDRLRRRLDRAAARVATLFAAALVAVFAMPSPAMAEPQFYADCELDRVICAFGAQVGLPQGECMTTSATYGKTQVCVDYSGDHVYVRDGDADGYGAAAIVYSENGVAHRWCANNKGYGTWVHCNFNWVEEGDHAVAGGYIVQYYVEQMTQLWWWSGK</sequence>